<feature type="transmembrane region" description="Helical" evidence="1">
    <location>
        <begin position="151"/>
        <end position="175"/>
    </location>
</feature>
<reference evidence="3" key="1">
    <citation type="submission" date="2018-03" db="EMBL/GenBank/DDBJ databases">
        <title>Bacteriophage NCPPB3778 and a type I-E CRISPR drive the evolution of the US Biological Select Agent, Rathayibacter toxicus.</title>
        <authorList>
            <person name="Davis E.W.II."/>
            <person name="Tabima J.F."/>
            <person name="Weisberg A.J."/>
            <person name="Dantas Lopes L."/>
            <person name="Wiseman M.S."/>
            <person name="Wiseman M.S."/>
            <person name="Pupko T."/>
            <person name="Belcher M.S."/>
            <person name="Sechler A.J."/>
            <person name="Tancos M.A."/>
            <person name="Schroeder B.K."/>
            <person name="Murray T.D."/>
            <person name="Luster D.G."/>
            <person name="Schneider W.L."/>
            <person name="Rogers E."/>
            <person name="Andreote F.D."/>
            <person name="Grunwald N.J."/>
            <person name="Putnam M.L."/>
            <person name="Chang J.H."/>
        </authorList>
    </citation>
    <scope>NUCLEOTIDE SEQUENCE [LARGE SCALE GENOMIC DNA]</scope>
    <source>
        <strain evidence="3">DSM 15932</strain>
    </source>
</reference>
<dbReference type="EMBL" id="CP028137">
    <property type="protein sequence ID" value="AZZ50918.1"/>
    <property type="molecule type" value="Genomic_DNA"/>
</dbReference>
<dbReference type="KEGG" id="rfs:C1I64_01860"/>
<name>A0A3Q9UWL9_9MICO</name>
<feature type="transmembrane region" description="Helical" evidence="1">
    <location>
        <begin position="105"/>
        <end position="130"/>
    </location>
</feature>
<keyword evidence="1" id="KW-0812">Transmembrane</keyword>
<protein>
    <submittedName>
        <fullName evidence="2">Uncharacterized protein</fullName>
    </submittedName>
</protein>
<evidence type="ECO:0000313" key="3">
    <source>
        <dbReference type="Proteomes" id="UP000285317"/>
    </source>
</evidence>
<keyword evidence="1" id="KW-1133">Transmembrane helix</keyword>
<sequence length="177" mass="18713">MVVVPVGMLVLGGLFGSVLALSTPWLPMALTRAGLPYAVLALIVAVVLRLRAVRVVRADRSEPLDPVIASGRSLSQRATRATAATLLAIWLIVATAFALQTEPGLFVLAGGPVVIGALLSIVANAPLLYSPRIARSEVAVVLAHADGRRRILANWILAPLSWFAYAIPVQLLGIWNV</sequence>
<dbReference type="RefSeq" id="WP_127886017.1">
    <property type="nucleotide sequence ID" value="NZ_CP028137.1"/>
</dbReference>
<dbReference type="Proteomes" id="UP000285317">
    <property type="component" value="Chromosome"/>
</dbReference>
<dbReference type="AlphaFoldDB" id="A0A3Q9UWL9"/>
<evidence type="ECO:0000313" key="2">
    <source>
        <dbReference type="EMBL" id="AZZ50918.1"/>
    </source>
</evidence>
<proteinExistence type="predicted"/>
<feature type="transmembrane region" description="Helical" evidence="1">
    <location>
        <begin position="30"/>
        <end position="50"/>
    </location>
</feature>
<keyword evidence="1" id="KW-0472">Membrane</keyword>
<accession>A0A3Q9UWL9</accession>
<evidence type="ECO:0000256" key="1">
    <source>
        <dbReference type="SAM" id="Phobius"/>
    </source>
</evidence>
<gene>
    <name evidence="2" type="ORF">C1I64_01860</name>
</gene>
<organism evidence="2 3">
    <name type="scientific">Rathayibacter festucae DSM 15932</name>
    <dbReference type="NCBI Taxonomy" id="1328866"/>
    <lineage>
        <taxon>Bacteria</taxon>
        <taxon>Bacillati</taxon>
        <taxon>Actinomycetota</taxon>
        <taxon>Actinomycetes</taxon>
        <taxon>Micrococcales</taxon>
        <taxon>Microbacteriaceae</taxon>
        <taxon>Rathayibacter</taxon>
    </lineage>
</organism>
<feature type="transmembrane region" description="Helical" evidence="1">
    <location>
        <begin position="81"/>
        <end position="99"/>
    </location>
</feature>